<dbReference type="Pfam" id="PF20103">
    <property type="entry name" value="DUF6493"/>
    <property type="match status" value="1"/>
</dbReference>
<feature type="domain" description="DUF7825" evidence="3">
    <location>
        <begin position="700"/>
        <end position="972"/>
    </location>
</feature>
<name>A0A6B9ZB89_9BACT</name>
<organism evidence="4 5">
    <name type="scientific">Chitinophaga agri</name>
    <dbReference type="NCBI Taxonomy" id="2703787"/>
    <lineage>
        <taxon>Bacteria</taxon>
        <taxon>Pseudomonadati</taxon>
        <taxon>Bacteroidota</taxon>
        <taxon>Chitinophagia</taxon>
        <taxon>Chitinophagales</taxon>
        <taxon>Chitinophagaceae</taxon>
        <taxon>Chitinophaga</taxon>
    </lineage>
</organism>
<keyword evidence="5" id="KW-1185">Reference proteome</keyword>
<sequence length="974" mass="109945">MNIMTIQEQLSHIVSTTASNKIIPFLKSLSPDERKAMVPELKRLSKFYSETITDDENTFRSRGTEEHWATLAPAFFVCYDRKAFEKTWLGGNYILREDVIYTLLAFYTPDWFSDYINGLANRDYIPISYSFLMELADKGYVQPGPEIIARTIPYANTVTKKAGRIFSLAPLEERPVTLDEHIWYLFSYENPINSAKWTGNPAHKHLSWMEVFKRYADAGRLSRERLLKESLAASARNFNKLLSGWFVDLFNYLQPTDEEISGMQPELIAALSSPQSKAQSNALSGLRKLIKQPTFDIPAFLQYVPGLLSSSTKAVQTATLGILQKLARADKHQRTAICLAITNTFISTDNATQTKAAELIVAYGDRASSVLSDAIIAVEGSLLAGPKSMLRPWLPEELHIEASLQDLETPADTSLLQQERSIALPESAEELIFLISQAMENKEHYHFEQIISGVLKLHTHITAAHISQMEPAFQRAFKLLSSGMTGNAGLLDDLLAVFLIEYGFVLEDTYPAEAEGFRKLYEKSMPKSREKLIEWSRNKLRVLLAKGWTQSDNLSHSYEVYHQLVLTAIQQLQQQQYLPLLSMPTHVGGWIDPVILVERLLAYQSAEVTPGVMDLQVAIARVVLENTEDALTAIDGLTSEYKNLMRFLLEENAMPAGPFDTQSIWVMAGLRKSPDTIYDAFRAFPYATIHRAYLTGQFGWTTRIETYQAYGSFNQDTREYDRYEDQRSVLRIIFPASPNVKVSERSYGGESIVYNGVHTNLLLPEYMNMGKPALIDHDILRLLSLSPANPDILLTHFINNAMTSSGLDEVPERKATLQLLEALNLIKPVFQEITYLFLATAMLNADATNRFMATEIWVDRVQSDTIDSEKLGEVIGTHEQTEWAPLKRMTDLVTGRMQKISTRHNKALEQLLIACLVKLPVAGIKDLRKLLESFHEVLVMNGANVKENELLTEKLNEWKNSASLKKVTAAILSL</sequence>
<dbReference type="SUPFAM" id="SSF48371">
    <property type="entry name" value="ARM repeat"/>
    <property type="match status" value="1"/>
</dbReference>
<dbReference type="InterPro" id="IPR056727">
    <property type="entry name" value="DUF7825"/>
</dbReference>
<dbReference type="InterPro" id="IPR016024">
    <property type="entry name" value="ARM-type_fold"/>
</dbReference>
<protein>
    <submittedName>
        <fullName evidence="4">Uncharacterized protein</fullName>
    </submittedName>
</protein>
<dbReference type="InterPro" id="IPR045472">
    <property type="entry name" value="DUF6493"/>
</dbReference>
<evidence type="ECO:0000313" key="4">
    <source>
        <dbReference type="EMBL" id="QHS59376.1"/>
    </source>
</evidence>
<feature type="domain" description="DUF7824" evidence="2">
    <location>
        <begin position="419"/>
        <end position="688"/>
    </location>
</feature>
<dbReference type="EMBL" id="CP048113">
    <property type="protein sequence ID" value="QHS59376.1"/>
    <property type="molecule type" value="Genomic_DNA"/>
</dbReference>
<dbReference type="InterPro" id="IPR056726">
    <property type="entry name" value="DUF7824"/>
</dbReference>
<dbReference type="AlphaFoldDB" id="A0A6B9ZB89"/>
<reference evidence="4 5" key="1">
    <citation type="submission" date="2020-01" db="EMBL/GenBank/DDBJ databases">
        <title>Complete genome sequence of Chitinophaga sp. H33E-04 isolated from quinoa roots.</title>
        <authorList>
            <person name="Weon H.-Y."/>
            <person name="Lee S.A."/>
        </authorList>
    </citation>
    <scope>NUCLEOTIDE SEQUENCE [LARGE SCALE GENOMIC DNA]</scope>
    <source>
        <strain evidence="4 5">H33E-04</strain>
    </source>
</reference>
<dbReference type="RefSeq" id="WP_162331073.1">
    <property type="nucleotide sequence ID" value="NZ_CP048113.1"/>
</dbReference>
<proteinExistence type="predicted"/>
<evidence type="ECO:0000259" key="3">
    <source>
        <dbReference type="Pfam" id="PF25149"/>
    </source>
</evidence>
<evidence type="ECO:0000313" key="5">
    <source>
        <dbReference type="Proteomes" id="UP000476411"/>
    </source>
</evidence>
<dbReference type="InterPro" id="IPR011989">
    <property type="entry name" value="ARM-like"/>
</dbReference>
<dbReference type="Pfam" id="PF25148">
    <property type="entry name" value="DUF7824"/>
    <property type="match status" value="1"/>
</dbReference>
<dbReference type="Pfam" id="PF25149">
    <property type="entry name" value="DUF7825"/>
    <property type="match status" value="1"/>
</dbReference>
<evidence type="ECO:0000259" key="1">
    <source>
        <dbReference type="Pfam" id="PF20103"/>
    </source>
</evidence>
<gene>
    <name evidence="4" type="ORF">GWR21_07185</name>
</gene>
<dbReference type="Gene3D" id="1.25.10.10">
    <property type="entry name" value="Leucine-rich Repeat Variant"/>
    <property type="match status" value="1"/>
</dbReference>
<feature type="domain" description="DUF6493" evidence="1">
    <location>
        <begin position="4"/>
        <end position="314"/>
    </location>
</feature>
<accession>A0A6B9ZB89</accession>
<dbReference type="Proteomes" id="UP000476411">
    <property type="component" value="Chromosome"/>
</dbReference>
<evidence type="ECO:0000259" key="2">
    <source>
        <dbReference type="Pfam" id="PF25148"/>
    </source>
</evidence>
<dbReference type="KEGG" id="chih:GWR21_07185"/>